<feature type="compositionally biased region" description="Polar residues" evidence="1">
    <location>
        <begin position="24"/>
        <end position="37"/>
    </location>
</feature>
<evidence type="ECO:0000313" key="2">
    <source>
        <dbReference type="EMBL" id="SPJ73515.1"/>
    </source>
</evidence>
<gene>
    <name evidence="2" type="ORF">FTOL_03245</name>
</gene>
<evidence type="ECO:0000313" key="3">
    <source>
        <dbReference type="Proteomes" id="UP001187734"/>
    </source>
</evidence>
<accession>A0AAE8SF20</accession>
<dbReference type="AlphaFoldDB" id="A0AAE8SF20"/>
<organism evidence="2 3">
    <name type="scientific">Fusarium torulosum</name>
    <dbReference type="NCBI Taxonomy" id="33205"/>
    <lineage>
        <taxon>Eukaryota</taxon>
        <taxon>Fungi</taxon>
        <taxon>Dikarya</taxon>
        <taxon>Ascomycota</taxon>
        <taxon>Pezizomycotina</taxon>
        <taxon>Sordariomycetes</taxon>
        <taxon>Hypocreomycetidae</taxon>
        <taxon>Hypocreales</taxon>
        <taxon>Nectriaceae</taxon>
        <taxon>Fusarium</taxon>
    </lineage>
</organism>
<sequence length="180" mass="19986">MLKRKPLPSSPPRKSTRESAYRPLSSSSNEGLQQPVQRISRISKKCPTCNATMVNRNNALKRHIERHAKLAEIKAANIKSEPARVNIDDFDLTLARNMWQSTPAKNRAVGGVFTTGPLAGKGVFEGMPQVFFSNGRVKNKYIWIKKTLDTRIGRAPLKALKDANAGAGLLDLDEDEDDME</sequence>
<feature type="region of interest" description="Disordered" evidence="1">
    <location>
        <begin position="1"/>
        <end position="39"/>
    </location>
</feature>
<name>A0AAE8SF20_9HYPO</name>
<dbReference type="Proteomes" id="UP001187734">
    <property type="component" value="Unassembled WGS sequence"/>
</dbReference>
<dbReference type="EMBL" id="ONZP01000096">
    <property type="protein sequence ID" value="SPJ73515.1"/>
    <property type="molecule type" value="Genomic_DNA"/>
</dbReference>
<keyword evidence="3" id="KW-1185">Reference proteome</keyword>
<protein>
    <submittedName>
        <fullName evidence="2">Uncharacterized protein</fullName>
    </submittedName>
</protein>
<proteinExistence type="predicted"/>
<comment type="caution">
    <text evidence="2">The sequence shown here is derived from an EMBL/GenBank/DDBJ whole genome shotgun (WGS) entry which is preliminary data.</text>
</comment>
<evidence type="ECO:0000256" key="1">
    <source>
        <dbReference type="SAM" id="MobiDB-lite"/>
    </source>
</evidence>
<reference evidence="2" key="1">
    <citation type="submission" date="2018-03" db="EMBL/GenBank/DDBJ databases">
        <authorList>
            <person name="Guldener U."/>
        </authorList>
    </citation>
    <scope>NUCLEOTIDE SEQUENCE</scope>
</reference>